<dbReference type="GeneID" id="73379003"/>
<dbReference type="PANTHER" id="PTHR12829:SF7">
    <property type="entry name" value="N6-ADENOSINE-METHYLTRANSFERASE CATALYTIC SUBUNIT"/>
    <property type="match status" value="1"/>
</dbReference>
<dbReference type="SUPFAM" id="SSF53335">
    <property type="entry name" value="S-adenosyl-L-methionine-dependent methyltransferases"/>
    <property type="match status" value="1"/>
</dbReference>
<dbReference type="EMBL" id="JAHUZD010000027">
    <property type="protein sequence ID" value="KAI3405779.2"/>
    <property type="molecule type" value="Genomic_DNA"/>
</dbReference>
<dbReference type="PROSITE" id="PS51143">
    <property type="entry name" value="MT_A70"/>
    <property type="match status" value="1"/>
</dbReference>
<keyword evidence="8" id="KW-1185">Reference proteome</keyword>
<dbReference type="InterPro" id="IPR007757">
    <property type="entry name" value="MT-A70-like"/>
</dbReference>
<dbReference type="InterPro" id="IPR029063">
    <property type="entry name" value="SAM-dependent_MTases_sf"/>
</dbReference>
<dbReference type="GO" id="GO:0005634">
    <property type="term" value="C:nucleus"/>
    <property type="evidence" value="ECO:0007669"/>
    <property type="project" value="TreeGrafter"/>
</dbReference>
<comment type="similarity">
    <text evidence="6">Belongs to the MT-A70-like family.</text>
</comment>
<keyword evidence="4" id="KW-0949">S-adenosyl-L-methionine</keyword>
<evidence type="ECO:0000313" key="8">
    <source>
        <dbReference type="Proteomes" id="UP001202479"/>
    </source>
</evidence>
<dbReference type="GO" id="GO:0001734">
    <property type="term" value="F:mRNA m(6)A methyltransferase activity"/>
    <property type="evidence" value="ECO:0007669"/>
    <property type="project" value="UniProtKB-EC"/>
</dbReference>
<evidence type="ECO:0000256" key="2">
    <source>
        <dbReference type="ARBA" id="ARBA00022603"/>
    </source>
</evidence>
<dbReference type="Proteomes" id="UP001202479">
    <property type="component" value="Unassembled WGS sequence"/>
</dbReference>
<name>A0AAI9SZF0_9ASCO</name>
<protein>
    <recommendedName>
        <fullName evidence="1">mRNA m(6)A methyltransferase</fullName>
        <ecNumber evidence="1">2.1.1.348</ecNumber>
    </recommendedName>
</protein>
<dbReference type="AlphaFoldDB" id="A0AAI9SZF0"/>
<evidence type="ECO:0000256" key="6">
    <source>
        <dbReference type="PROSITE-ProRule" id="PRU00489"/>
    </source>
</evidence>
<reference evidence="7" key="1">
    <citation type="journal article" date="2022" name="DNA Res.">
        <title>Genome analysis of five recently described species of the CUG-Ser clade uncovers Candida theae as a new hybrid lineage with pathogenic potential in the Candida parapsilosis species complex.</title>
        <authorList>
            <person name="Mixao V."/>
            <person name="Del Olmo V."/>
            <person name="Hegedusova E."/>
            <person name="Saus E."/>
            <person name="Pryszcz L."/>
            <person name="Cillingova A."/>
            <person name="Nosek J."/>
            <person name="Gabaldon T."/>
        </authorList>
    </citation>
    <scope>NUCLEOTIDE SEQUENCE</scope>
    <source>
        <strain evidence="7">CBS 10844</strain>
    </source>
</reference>
<comment type="catalytic activity">
    <reaction evidence="5">
        <text>an adenosine in mRNA + S-adenosyl-L-methionine = an N(6)-methyladenosine in mRNA + S-adenosyl-L-homocysteine + H(+)</text>
        <dbReference type="Rhea" id="RHEA:55584"/>
        <dbReference type="Rhea" id="RHEA-COMP:12414"/>
        <dbReference type="Rhea" id="RHEA-COMP:12417"/>
        <dbReference type="ChEBI" id="CHEBI:15378"/>
        <dbReference type="ChEBI" id="CHEBI:57856"/>
        <dbReference type="ChEBI" id="CHEBI:59789"/>
        <dbReference type="ChEBI" id="CHEBI:74411"/>
        <dbReference type="ChEBI" id="CHEBI:74449"/>
        <dbReference type="EC" id="2.1.1.348"/>
    </reaction>
</comment>
<evidence type="ECO:0000256" key="3">
    <source>
        <dbReference type="ARBA" id="ARBA00022679"/>
    </source>
</evidence>
<proteinExistence type="inferred from homology"/>
<dbReference type="RefSeq" id="XP_049181524.1">
    <property type="nucleotide sequence ID" value="XM_049322503.1"/>
</dbReference>
<dbReference type="EC" id="2.1.1.348" evidence="1"/>
<gene>
    <name evidence="7" type="ORF">KGF56_001386</name>
</gene>
<comment type="caution">
    <text evidence="7">The sequence shown here is derived from an EMBL/GenBank/DDBJ whole genome shotgun (WGS) entry which is preliminary data.</text>
</comment>
<accession>A0AAI9SZF0</accession>
<dbReference type="Pfam" id="PF05063">
    <property type="entry name" value="MT-A70"/>
    <property type="match status" value="1"/>
</dbReference>
<dbReference type="GO" id="GO:0036396">
    <property type="term" value="C:RNA N6-methyladenosine methyltransferase complex"/>
    <property type="evidence" value="ECO:0007669"/>
    <property type="project" value="TreeGrafter"/>
</dbReference>
<keyword evidence="3" id="KW-0808">Transferase</keyword>
<dbReference type="GO" id="GO:0032259">
    <property type="term" value="P:methylation"/>
    <property type="evidence" value="ECO:0007669"/>
    <property type="project" value="UniProtKB-KW"/>
</dbReference>
<evidence type="ECO:0000256" key="5">
    <source>
        <dbReference type="ARBA" id="ARBA00048957"/>
    </source>
</evidence>
<evidence type="ECO:0000256" key="1">
    <source>
        <dbReference type="ARBA" id="ARBA00012160"/>
    </source>
</evidence>
<evidence type="ECO:0000256" key="4">
    <source>
        <dbReference type="ARBA" id="ARBA00022691"/>
    </source>
</evidence>
<sequence>MIYELSSFKPFVNFLLESKDQLLEWPYYGEFWKIYLLFEKFCNPEECVPTQEEFESYLLQFNEISGSALEFDKGVSGVGTRRLKWISVDSLAILERKLNNEKESDVDATTSSKSSLAPLPLPLPSPSPSFMNSQTLLNFLNMENPRNVNLDKANFLTLNLVLRFLERPTARTILGERRARLNTTALPFPLVCNDSKHSISLSNIGLNRKDLAGNNSKQLVSESVVHHRIYQSRNSLNIDAYHCSMNKIHFLPIFYNHTDLNLGDCSYLDTCHKMKTCRYLHYYTLNPLVKSMAAATTTKERSSSASSDYTLGECFTESFRPVTQPQWISCDVRFLPFEILGKFAAIISDPAWDIHMSLPYSTCKDDELLALPMDALQDEGIIMLWVTGRSIEIGRRALLKWGYSVSDEMIWIKLNQLKRTIVTGRTGHWLNHSKEHLLVGLKGNPLWLNSKIDTDVVVSNTRETSHKPDEFYEIIERMVGKHARKLEIFGRQHNTRPGWLTIGNQLQGVSLCEPEVKSKYESFMNTHV</sequence>
<organism evidence="7 8">
    <name type="scientific">Candida oxycetoniae</name>
    <dbReference type="NCBI Taxonomy" id="497107"/>
    <lineage>
        <taxon>Eukaryota</taxon>
        <taxon>Fungi</taxon>
        <taxon>Dikarya</taxon>
        <taxon>Ascomycota</taxon>
        <taxon>Saccharomycotina</taxon>
        <taxon>Pichiomycetes</taxon>
        <taxon>Debaryomycetaceae</taxon>
        <taxon>Candida/Lodderomyces clade</taxon>
        <taxon>Candida</taxon>
    </lineage>
</organism>
<keyword evidence="2" id="KW-0489">Methyltransferase</keyword>
<evidence type="ECO:0000313" key="7">
    <source>
        <dbReference type="EMBL" id="KAI3405779.2"/>
    </source>
</evidence>
<dbReference type="PANTHER" id="PTHR12829">
    <property type="entry name" value="N6-ADENOSINE-METHYLTRANSFERASE"/>
    <property type="match status" value="1"/>
</dbReference>